<evidence type="ECO:0000313" key="1">
    <source>
        <dbReference type="EMBL" id="QJA77847.1"/>
    </source>
</evidence>
<sequence>MDECKFVEFNTNDYVWVKLTDLGKKVDRDNHDAFLACTGLRYPYQPPAEDEDGWSKWQLWHLAHIFGAYHGMGGPLPHKTTIRFAKKDLKEV</sequence>
<name>A0A6M3LB95_9ZZZZ</name>
<protein>
    <submittedName>
        <fullName evidence="2">Uncharacterized protein</fullName>
    </submittedName>
</protein>
<organism evidence="2">
    <name type="scientific">viral metagenome</name>
    <dbReference type="NCBI Taxonomy" id="1070528"/>
    <lineage>
        <taxon>unclassified sequences</taxon>
        <taxon>metagenomes</taxon>
        <taxon>organismal metagenomes</taxon>
    </lineage>
</organism>
<accession>A0A6M3LB95</accession>
<dbReference type="EMBL" id="MT142927">
    <property type="protein sequence ID" value="QJA90644.1"/>
    <property type="molecule type" value="Genomic_DNA"/>
</dbReference>
<proteinExistence type="predicted"/>
<dbReference type="AlphaFoldDB" id="A0A6M3LB95"/>
<gene>
    <name evidence="1" type="ORF">MM415A01197_0007</name>
    <name evidence="2" type="ORF">MM415B03623_0007</name>
</gene>
<reference evidence="2" key="1">
    <citation type="submission" date="2020-03" db="EMBL/GenBank/DDBJ databases">
        <title>The deep terrestrial virosphere.</title>
        <authorList>
            <person name="Holmfeldt K."/>
            <person name="Nilsson E."/>
            <person name="Simone D."/>
            <person name="Lopez-Fernandez M."/>
            <person name="Wu X."/>
            <person name="de Brujin I."/>
            <person name="Lundin D."/>
            <person name="Andersson A."/>
            <person name="Bertilsson S."/>
            <person name="Dopson M."/>
        </authorList>
    </citation>
    <scope>NUCLEOTIDE SEQUENCE</scope>
    <source>
        <strain evidence="1">MM415A01197</strain>
        <strain evidence="2">MM415B03623</strain>
    </source>
</reference>
<evidence type="ECO:0000313" key="2">
    <source>
        <dbReference type="EMBL" id="QJA90644.1"/>
    </source>
</evidence>
<dbReference type="EMBL" id="MT142306">
    <property type="protein sequence ID" value="QJA77847.1"/>
    <property type="molecule type" value="Genomic_DNA"/>
</dbReference>